<protein>
    <submittedName>
        <fullName evidence="3">Uncharacterized protein</fullName>
    </submittedName>
</protein>
<feature type="region of interest" description="Disordered" evidence="1">
    <location>
        <begin position="52"/>
        <end position="157"/>
    </location>
</feature>
<keyword evidence="2" id="KW-0812">Transmembrane</keyword>
<sequence>MSNEKHSARHGEASTVALFGKQVSVRLLAIIAAVVAVAIIFAASTTIISSIRDQNGDTARSLVRQADPSSDGKPMTSQPDAGEAANSGDAKSDSANGKVANGGDEDGVDFNDLVNSSSNGQSADSTNTENADSAKSGNLSDKVQDQPQDDSSFGDIQ</sequence>
<dbReference type="Proteomes" id="UP000216074">
    <property type="component" value="Unassembled WGS sequence"/>
</dbReference>
<accession>A0A261G0J0</accession>
<comment type="caution">
    <text evidence="3">The sequence shown here is derived from an EMBL/GenBank/DDBJ whole genome shotgun (WGS) entry which is preliminary data.</text>
</comment>
<evidence type="ECO:0000313" key="4">
    <source>
        <dbReference type="Proteomes" id="UP000216074"/>
    </source>
</evidence>
<evidence type="ECO:0000256" key="1">
    <source>
        <dbReference type="SAM" id="MobiDB-lite"/>
    </source>
</evidence>
<name>A0A261G0J0_9BIFI</name>
<reference evidence="3 4" key="1">
    <citation type="journal article" date="2017" name="BMC Genomics">
        <title>Comparative genomic and phylogenomic analyses of the Bifidobacteriaceae family.</title>
        <authorList>
            <person name="Lugli G.A."/>
            <person name="Milani C."/>
            <person name="Turroni F."/>
            <person name="Duranti S."/>
            <person name="Mancabelli L."/>
            <person name="Mangifesta M."/>
            <person name="Ferrario C."/>
            <person name="Modesto M."/>
            <person name="Mattarelli P."/>
            <person name="Jiri K."/>
            <person name="van Sinderen D."/>
            <person name="Ventura M."/>
        </authorList>
    </citation>
    <scope>NUCLEOTIDE SEQUENCE [LARGE SCALE GENOMIC DNA]</scope>
    <source>
        <strain evidence="3 4">DSM 100202</strain>
    </source>
</reference>
<keyword evidence="2" id="KW-1133">Transmembrane helix</keyword>
<evidence type="ECO:0000313" key="3">
    <source>
        <dbReference type="EMBL" id="OZG64898.1"/>
    </source>
</evidence>
<dbReference type="EMBL" id="MWWY01000017">
    <property type="protein sequence ID" value="OZG64898.1"/>
    <property type="molecule type" value="Genomic_DNA"/>
</dbReference>
<dbReference type="OrthoDB" id="9925060at2"/>
<feature type="transmembrane region" description="Helical" evidence="2">
    <location>
        <begin position="27"/>
        <end position="51"/>
    </location>
</feature>
<dbReference type="AlphaFoldDB" id="A0A261G0J0"/>
<keyword evidence="2" id="KW-0472">Membrane</keyword>
<dbReference type="RefSeq" id="WP_143248724.1">
    <property type="nucleotide sequence ID" value="NZ_MWWY01000017.1"/>
</dbReference>
<feature type="compositionally biased region" description="Polar residues" evidence="1">
    <location>
        <begin position="113"/>
        <end position="151"/>
    </location>
</feature>
<keyword evidence="4" id="KW-1185">Reference proteome</keyword>
<gene>
    <name evidence="3" type="ORF">BHAP_0790</name>
</gene>
<evidence type="ECO:0000256" key="2">
    <source>
        <dbReference type="SAM" id="Phobius"/>
    </source>
</evidence>
<proteinExistence type="predicted"/>
<organism evidence="3 4">
    <name type="scientific">Bifidobacterium hapali</name>
    <dbReference type="NCBI Taxonomy" id="1630172"/>
    <lineage>
        <taxon>Bacteria</taxon>
        <taxon>Bacillati</taxon>
        <taxon>Actinomycetota</taxon>
        <taxon>Actinomycetes</taxon>
        <taxon>Bifidobacteriales</taxon>
        <taxon>Bifidobacteriaceae</taxon>
        <taxon>Bifidobacterium</taxon>
    </lineage>
</organism>